<name>A0A1B9GH12_9TREE</name>
<dbReference type="Proteomes" id="UP000092666">
    <property type="component" value="Unassembled WGS sequence"/>
</dbReference>
<proteinExistence type="predicted"/>
<accession>A0A1B9GH12</accession>
<evidence type="ECO:0000313" key="1">
    <source>
        <dbReference type="EMBL" id="OCF30323.1"/>
    </source>
</evidence>
<protein>
    <submittedName>
        <fullName evidence="1">Uncharacterized protein</fullName>
    </submittedName>
</protein>
<dbReference type="AlphaFoldDB" id="A0A1B9GH12"/>
<gene>
    <name evidence="1" type="ORF">I316_08036</name>
</gene>
<evidence type="ECO:0000313" key="2">
    <source>
        <dbReference type="Proteomes" id="UP000092666"/>
    </source>
</evidence>
<sequence>MHMLFTNLPLDRQLFLDLLNCPLVDDVYCDPPLPARHGGIRSYASTISFRLSCHPGTVSEQTQQRYLFEQFRDSSQPLFWYFRLHRCPGVPNDQINILPAGPQAFSDADKREIFEHVDQWALLPSAEILREVIRLGDWNWLAVHMADWNAAFRMSAMHGRLDFFCPLSGFIPTACRLLNNGLVQIVHDRIRGLGPWVVCIANQLRQDIVAEINRAIAPFGCSPMHQRRLGPRITLPAAHAKLRTSHHTIQVIGRFGDGLRGMLDEAILRQRESAPQYTVPLGPLVPQVQPIPVLPHMAKWILKARVVESDRANAPSLAFRQIATMLRTPPPSIQIDFANVGEIIVHFERNQGWIVPLMNRRWMRDVSDPNHEAFIDPLAPDIVVSGTSLDVITRMYSDLGSVRAQLPGLTVMNSGALLRTGEGEGASERTDEEDFRLAFGTSLADEEGLGDVSPASLEWVAVGGAGAGARDEFGTYLKQKEALSNEERYHRLTSQFIIAHTFDTADENDPRLPFLNQVKDAIREYLHGHDLRSVVTVSRTSQAAKGVERLYQTSVKRQIRFIEQFLPDGIVRHSVPLDGLSISRDGLRIRDALRQHSRSLIVVCTVDRLVRTEQLLDELESLLRDTSQHVLALILPPSSIAQIAPSENNFFTRALRAEFEGTSLYDTACHASSTPSLYPTIIAGLNSPPVVRAVGRPFAADTSNRCCLVYE</sequence>
<dbReference type="EMBL" id="KV700157">
    <property type="protein sequence ID" value="OCF30323.1"/>
    <property type="molecule type" value="Genomic_DNA"/>
</dbReference>
<keyword evidence="2" id="KW-1185">Reference proteome</keyword>
<organism evidence="1 2">
    <name type="scientific">Kwoniella heveanensis BCC8398</name>
    <dbReference type="NCBI Taxonomy" id="1296120"/>
    <lineage>
        <taxon>Eukaryota</taxon>
        <taxon>Fungi</taxon>
        <taxon>Dikarya</taxon>
        <taxon>Basidiomycota</taxon>
        <taxon>Agaricomycotina</taxon>
        <taxon>Tremellomycetes</taxon>
        <taxon>Tremellales</taxon>
        <taxon>Cryptococcaceae</taxon>
        <taxon>Kwoniella</taxon>
    </lineage>
</organism>
<reference evidence="2" key="2">
    <citation type="submission" date="2013-12" db="EMBL/GenBank/DDBJ databases">
        <title>Evolution of pathogenesis and genome organization in the Tremellales.</title>
        <authorList>
            <person name="Cuomo C."/>
            <person name="Litvintseva A."/>
            <person name="Heitman J."/>
            <person name="Chen Y."/>
            <person name="Sun S."/>
            <person name="Springer D."/>
            <person name="Dromer F."/>
            <person name="Young S."/>
            <person name="Zeng Q."/>
            <person name="Chapman S."/>
            <person name="Gujja S."/>
            <person name="Saif S."/>
            <person name="Birren B."/>
        </authorList>
    </citation>
    <scope>NUCLEOTIDE SEQUENCE [LARGE SCALE GENOMIC DNA]</scope>
    <source>
        <strain evidence="2">BCC8398</strain>
    </source>
</reference>
<reference evidence="1 2" key="1">
    <citation type="submission" date="2013-07" db="EMBL/GenBank/DDBJ databases">
        <title>The Genome Sequence of Cryptococcus heveanensis BCC8398.</title>
        <authorList>
            <consortium name="The Broad Institute Genome Sequencing Platform"/>
            <person name="Cuomo C."/>
            <person name="Litvintseva A."/>
            <person name="Chen Y."/>
            <person name="Heitman J."/>
            <person name="Sun S."/>
            <person name="Springer D."/>
            <person name="Dromer F."/>
            <person name="Young S.K."/>
            <person name="Zeng Q."/>
            <person name="Gargeya S."/>
            <person name="Fitzgerald M."/>
            <person name="Abouelleil A."/>
            <person name="Alvarado L."/>
            <person name="Berlin A.M."/>
            <person name="Chapman S.B."/>
            <person name="Dewar J."/>
            <person name="Goldberg J."/>
            <person name="Griggs A."/>
            <person name="Gujja S."/>
            <person name="Hansen M."/>
            <person name="Howarth C."/>
            <person name="Imamovic A."/>
            <person name="Larimer J."/>
            <person name="McCowan C."/>
            <person name="Murphy C."/>
            <person name="Pearson M."/>
            <person name="Priest M."/>
            <person name="Roberts A."/>
            <person name="Saif S."/>
            <person name="Shea T."/>
            <person name="Sykes S."/>
            <person name="Wortman J."/>
            <person name="Nusbaum C."/>
            <person name="Birren B."/>
        </authorList>
    </citation>
    <scope>NUCLEOTIDE SEQUENCE [LARGE SCALE GENOMIC DNA]</scope>
    <source>
        <strain evidence="1 2">BCC8398</strain>
    </source>
</reference>